<dbReference type="VEuPathDB" id="FungiDB:FOC1_g10009446"/>
<gene>
    <name evidence="2" type="ORF">FOC1_g10009446</name>
</gene>
<dbReference type="Proteomes" id="UP000016928">
    <property type="component" value="Unassembled WGS sequence"/>
</dbReference>
<feature type="chain" id="PRO_5004121142" description="Secreted protein" evidence="1">
    <location>
        <begin position="18"/>
        <end position="66"/>
    </location>
</feature>
<evidence type="ECO:0000313" key="2">
    <source>
        <dbReference type="EMBL" id="ENH69941.1"/>
    </source>
</evidence>
<name>N4UM97_FUSC1</name>
<evidence type="ECO:0008006" key="4">
    <source>
        <dbReference type="Google" id="ProtNLM"/>
    </source>
</evidence>
<protein>
    <recommendedName>
        <fullName evidence="4">Secreted protein</fullName>
    </recommendedName>
</protein>
<dbReference type="OMA" id="WFSAMVM"/>
<dbReference type="HOGENOM" id="CLU_2831381_0_0_1"/>
<keyword evidence="1" id="KW-0732">Signal</keyword>
<proteinExistence type="predicted"/>
<feature type="signal peptide" evidence="1">
    <location>
        <begin position="1"/>
        <end position="17"/>
    </location>
</feature>
<dbReference type="AlphaFoldDB" id="N4UM97"/>
<evidence type="ECO:0000256" key="1">
    <source>
        <dbReference type="SAM" id="SignalP"/>
    </source>
</evidence>
<dbReference type="EMBL" id="KB730215">
    <property type="protein sequence ID" value="ENH69941.1"/>
    <property type="molecule type" value="Genomic_DNA"/>
</dbReference>
<evidence type="ECO:0000313" key="3">
    <source>
        <dbReference type="Proteomes" id="UP000016928"/>
    </source>
</evidence>
<reference evidence="3" key="2">
    <citation type="journal article" date="2014" name="PLoS ONE">
        <title>Genome and Transcriptome Analysis of the Fungal Pathogen Fusarium oxysporum f. sp. cubense Causing Banana Vascular Wilt Disease.</title>
        <authorList>
            <person name="Guo L."/>
            <person name="Han L."/>
            <person name="Yang L."/>
            <person name="Zeng H."/>
            <person name="Fan D."/>
            <person name="Zhu Y."/>
            <person name="Feng Y."/>
            <person name="Wang G."/>
            <person name="Peng C."/>
            <person name="Jiang X."/>
            <person name="Zhou D."/>
            <person name="Ni P."/>
            <person name="Liang C."/>
            <person name="Liu L."/>
            <person name="Wang J."/>
            <person name="Mao C."/>
            <person name="Fang X."/>
            <person name="Peng M."/>
            <person name="Huang J."/>
        </authorList>
    </citation>
    <scope>NUCLEOTIDE SEQUENCE [LARGE SCALE GENOMIC DNA]</scope>
    <source>
        <strain evidence="3">race 1</strain>
    </source>
</reference>
<organism evidence="2 3">
    <name type="scientific">Fusarium oxysporum f. sp. cubense (strain race 1)</name>
    <name type="common">Panama disease fungus</name>
    <dbReference type="NCBI Taxonomy" id="1229664"/>
    <lineage>
        <taxon>Eukaryota</taxon>
        <taxon>Fungi</taxon>
        <taxon>Dikarya</taxon>
        <taxon>Ascomycota</taxon>
        <taxon>Pezizomycotina</taxon>
        <taxon>Sordariomycetes</taxon>
        <taxon>Hypocreomycetidae</taxon>
        <taxon>Hypocreales</taxon>
        <taxon>Nectriaceae</taxon>
        <taxon>Fusarium</taxon>
        <taxon>Fusarium oxysporum species complex</taxon>
    </lineage>
</organism>
<reference evidence="3" key="1">
    <citation type="submission" date="2012-09" db="EMBL/GenBank/DDBJ databases">
        <title>Genome sequencing and comparative transcriptomics of race 1 and race 4 of banana pathogen: Fusarium oxysporum f. sp. cubense.</title>
        <authorList>
            <person name="Fang X."/>
            <person name="Huang J."/>
        </authorList>
    </citation>
    <scope>NUCLEOTIDE SEQUENCE [LARGE SCALE GENOMIC DNA]</scope>
    <source>
        <strain evidence="3">race 1</strain>
    </source>
</reference>
<sequence length="66" mass="7532">MGLWFSAMVMPLMMCSGSKVSNKVSTWLYYQTLIMSQCRQENKVNKSQDTEVSDQKNSPFSCVIVD</sequence>
<accession>N4UM97</accession>